<gene>
    <name evidence="1" type="ORF">DESUT3_05040</name>
</gene>
<dbReference type="CDD" id="cd22784">
    <property type="entry name" value="DPBB_MltA_YuiC-like"/>
    <property type="match status" value="1"/>
</dbReference>
<reference evidence="1 2" key="1">
    <citation type="journal article" date="2016" name="C (Basel)">
        <title>Selective Growth of and Electricity Production by Marine Exoelectrogenic Bacteria in Self-Aggregated Hydrogel of Microbially Reduced Graphene Oxide.</title>
        <authorList>
            <person name="Yoshida N."/>
            <person name="Goto Y."/>
            <person name="Miyata Y."/>
        </authorList>
    </citation>
    <scope>NUCLEOTIDE SEQUENCE [LARGE SCALE GENOMIC DNA]</scope>
    <source>
        <strain evidence="1 2">NIT-T3</strain>
    </source>
</reference>
<proteinExistence type="predicted"/>
<accession>A0ABN6DTH5</accession>
<name>A0ABN6DTH5_9BACT</name>
<keyword evidence="2" id="KW-1185">Reference proteome</keyword>
<reference evidence="1 2" key="2">
    <citation type="journal article" date="2021" name="Int. J. Syst. Evol. Microbiol.">
        <title>Isolation and Polyphasic Characterization of Desulfuromonas versatilis sp. Nov., an Electrogenic Bacteria Capable of Versatile Metabolism Isolated from a Graphene Oxide-Reducing Enrichment Culture.</title>
        <authorList>
            <person name="Xie L."/>
            <person name="Yoshida N."/>
            <person name="Ishii S."/>
            <person name="Meng L."/>
        </authorList>
    </citation>
    <scope>NUCLEOTIDE SEQUENCE [LARGE SCALE GENOMIC DNA]</scope>
    <source>
        <strain evidence="1 2">NIT-T3</strain>
    </source>
</reference>
<sequence length="147" mass="16205">MSSFLLWARIAPVLVLLVALLAFPAPVIGQQARTLKVTATAYVSSTDPARKVGNRTAWGDVLVPGMKAIAVSEDLLELGLTRGTRVRIRGLEGEYEVMDRMAPRWKRHIDVYMGENLKAARRWGKRKVTIEWNPVGKAAPEPAGEAN</sequence>
<dbReference type="RefSeq" id="WP_221250908.1">
    <property type="nucleotide sequence ID" value="NZ_AP024355.1"/>
</dbReference>
<evidence type="ECO:0000313" key="2">
    <source>
        <dbReference type="Proteomes" id="UP001319827"/>
    </source>
</evidence>
<protein>
    <recommendedName>
        <fullName evidence="3">3D (Asp-Asp-Asp) domain-containing protein</fullName>
    </recommendedName>
</protein>
<dbReference type="EMBL" id="AP024355">
    <property type="protein sequence ID" value="BCR03435.1"/>
    <property type="molecule type" value="Genomic_DNA"/>
</dbReference>
<evidence type="ECO:0000313" key="1">
    <source>
        <dbReference type="EMBL" id="BCR03435.1"/>
    </source>
</evidence>
<dbReference type="Proteomes" id="UP001319827">
    <property type="component" value="Chromosome"/>
</dbReference>
<evidence type="ECO:0008006" key="3">
    <source>
        <dbReference type="Google" id="ProtNLM"/>
    </source>
</evidence>
<organism evidence="1 2">
    <name type="scientific">Desulfuromonas versatilis</name>
    <dbReference type="NCBI Taxonomy" id="2802975"/>
    <lineage>
        <taxon>Bacteria</taxon>
        <taxon>Pseudomonadati</taxon>
        <taxon>Thermodesulfobacteriota</taxon>
        <taxon>Desulfuromonadia</taxon>
        <taxon>Desulfuromonadales</taxon>
        <taxon>Desulfuromonadaceae</taxon>
        <taxon>Desulfuromonas</taxon>
    </lineage>
</organism>